<dbReference type="VEuPathDB" id="FungiDB:DFL_009013"/>
<sequence>MEKRKSSFYEQYKLKARLRRVGDEPPINTYADSGKAKDEPAPSNEDVQVGAPSAESDPNSRIENVEAARPCIERLRLIAQTERVIGTLEDEYYGQTIVDGVSKLRKNDISSALRVLEEFKDLSLFKYKRILQREIANHLQIVAIQRIHRFEYSQAFQTISELKGHQKDWGFSDNSHLITIRHLAGSHIKNKAVTHIEAGEYTQAVALLHFLDVDHLMITG</sequence>
<comment type="caution">
    <text evidence="2">The sequence shown here is derived from an EMBL/GenBank/DDBJ whole genome shotgun (WGS) entry which is preliminary data.</text>
</comment>
<evidence type="ECO:0000313" key="3">
    <source>
        <dbReference type="Proteomes" id="UP000283090"/>
    </source>
</evidence>
<dbReference type="GeneID" id="93591324"/>
<evidence type="ECO:0000313" key="2">
    <source>
        <dbReference type="EMBL" id="RVD81137.1"/>
    </source>
</evidence>
<keyword evidence="3" id="KW-1185">Reference proteome</keyword>
<name>A0A436ZQE4_ARTFL</name>
<proteinExistence type="predicted"/>
<reference evidence="2 3" key="1">
    <citation type="submission" date="2019-01" db="EMBL/GenBank/DDBJ databases">
        <title>Intercellular communication is required for trap formation in the nematode-trapping fungus Duddingtonia flagrans.</title>
        <authorList>
            <person name="Youssar L."/>
            <person name="Wernet V."/>
            <person name="Hensel N."/>
            <person name="Hildebrandt H.-G."/>
            <person name="Fischer R."/>
        </authorList>
    </citation>
    <scope>NUCLEOTIDE SEQUENCE [LARGE SCALE GENOMIC DNA]</scope>
    <source>
        <strain evidence="2 3">CBS H-5679</strain>
    </source>
</reference>
<dbReference type="Proteomes" id="UP000283090">
    <property type="component" value="Unassembled WGS sequence"/>
</dbReference>
<gene>
    <name evidence="2" type="ORF">DFL_009013</name>
</gene>
<organism evidence="2 3">
    <name type="scientific">Arthrobotrys flagrans</name>
    <name type="common">Nematode-trapping fungus</name>
    <name type="synonym">Trichothecium flagrans</name>
    <dbReference type="NCBI Taxonomy" id="97331"/>
    <lineage>
        <taxon>Eukaryota</taxon>
        <taxon>Fungi</taxon>
        <taxon>Dikarya</taxon>
        <taxon>Ascomycota</taxon>
        <taxon>Pezizomycotina</taxon>
        <taxon>Orbiliomycetes</taxon>
        <taxon>Orbiliales</taxon>
        <taxon>Orbiliaceae</taxon>
        <taxon>Arthrobotrys</taxon>
    </lineage>
</organism>
<feature type="region of interest" description="Disordered" evidence="1">
    <location>
        <begin position="23"/>
        <end position="60"/>
    </location>
</feature>
<evidence type="ECO:0000256" key="1">
    <source>
        <dbReference type="SAM" id="MobiDB-lite"/>
    </source>
</evidence>
<protein>
    <submittedName>
        <fullName evidence="2">Uncharacterized protein</fullName>
    </submittedName>
</protein>
<dbReference type="EMBL" id="SAEB01000012">
    <property type="protein sequence ID" value="RVD81137.1"/>
    <property type="molecule type" value="Genomic_DNA"/>
</dbReference>
<dbReference type="RefSeq" id="XP_067486681.1">
    <property type="nucleotide sequence ID" value="XM_067638833.1"/>
</dbReference>
<accession>A0A436ZQE4</accession>
<dbReference type="AlphaFoldDB" id="A0A436ZQE4"/>